<evidence type="ECO:0000259" key="16">
    <source>
        <dbReference type="PROSITE" id="PS51449"/>
    </source>
</evidence>
<dbReference type="SFLD" id="SFLDF00413">
    <property type="entry name" value="CDK5RAP1"/>
    <property type="match status" value="1"/>
</dbReference>
<dbReference type="Gene3D" id="1.10.20.10">
    <property type="entry name" value="Histone, subunit A"/>
    <property type="match status" value="1"/>
</dbReference>
<keyword evidence="5" id="KW-0949">S-adenosyl-L-methionine</keyword>
<feature type="domain" description="MTTase N-terminal" evidence="16">
    <location>
        <begin position="78"/>
        <end position="199"/>
    </location>
</feature>
<dbReference type="GO" id="GO:0051539">
    <property type="term" value="F:4 iron, 4 sulfur cluster binding"/>
    <property type="evidence" value="ECO:0007669"/>
    <property type="project" value="UniProtKB-KW"/>
</dbReference>
<evidence type="ECO:0000256" key="5">
    <source>
        <dbReference type="ARBA" id="ARBA00022691"/>
    </source>
</evidence>
<evidence type="ECO:0000256" key="9">
    <source>
        <dbReference type="ARBA" id="ARBA00023015"/>
    </source>
</evidence>
<comment type="similarity">
    <text evidence="3">Belongs to the methylthiotransferase family. MiaB subfamily.</text>
</comment>
<feature type="domain" description="Radical SAM core" evidence="17">
    <location>
        <begin position="223"/>
        <end position="479"/>
    </location>
</feature>
<sequence>MSTLARNSTLFRWGRYILAKGTRSQPFSTLKKLEQLKEGPSLQDFIRGTTENGANVYVAGRNEAIPYVAPETLRGQRRKVFLEVYGCQMNTNDTEIVWSILKSHEYQRTVNLKEADIVLMMTCAIREGAEDTVWNRLKHLRLLKQKREATESKPLQIGVLGCMAERLKKKLVDKEHSVDVVAGPDAYKDLPRLLAIGQRGQKAINVLLSLDETYADVVPVKLDRKSKTAYVSIMRGCDNMCSYCIVPFTRGKERSRPIRSIREEVLQLENEGFREITLLGQNVNSYRDTSESAEGDGPKEATLLAPGFRTVYKTKLGGMRFAELLSELAEAVPEMRIRFTSPHPKDFPQDVLETIAKYPNICNSLHLPAQSGNTQVLERMRRGYSREAYLNLVKEVRHLIPNVTLSSDFICGFCGETEAEFNDTISLIEEVGYHAAFLFAYSMREKTTAHRRYSDDVPVEVKQERLRRMIAAFRKTAEQLNNQFIDRTELVLVEGYSKRSRTDLAGRNDGNVKVIVPAGRIRASRDASSEDLRPVGVGDYVAVRIVESNSQILKVLTELGQSARNYCELAGRTQPIIGDVVVALINMGISVKGLDAFAKREGRHALPQPQQAQAQKQQSILQAGQKIPHPSYIPNHLPQFPDPHAYIRTPTHKQPVTEYEVIREKAAQQQRDVERALTKFLAKTSEIDTLFENEENPMFPLIACKPSFPPYLQALNPSDQIFDFEELEYYYLVANRKEDITETKEEADADDDEDDDGESPKKEEKRSQEGKHDADDAASSSAGKSDAAAASNGSGQSSSVNTPAPIDNPYLRAATIPRKVKNELR</sequence>
<dbReference type="GO" id="GO:0005634">
    <property type="term" value="C:nucleus"/>
    <property type="evidence" value="ECO:0007669"/>
    <property type="project" value="UniProtKB-SubCell"/>
</dbReference>
<dbReference type="InterPro" id="IPR006463">
    <property type="entry name" value="MiaB_methiolase"/>
</dbReference>
<evidence type="ECO:0000256" key="10">
    <source>
        <dbReference type="ARBA" id="ARBA00023163"/>
    </source>
</evidence>
<dbReference type="SFLD" id="SFLDF00273">
    <property type="entry name" value="(dimethylallyl)adenosine_tRNA"/>
    <property type="match status" value="1"/>
</dbReference>
<feature type="compositionally biased region" description="Basic and acidic residues" evidence="14">
    <location>
        <begin position="758"/>
        <end position="775"/>
    </location>
</feature>
<evidence type="ECO:0000256" key="7">
    <source>
        <dbReference type="ARBA" id="ARBA00023004"/>
    </source>
</evidence>
<dbReference type="CDD" id="cd08049">
    <property type="entry name" value="TAF8"/>
    <property type="match status" value="1"/>
</dbReference>
<dbReference type="FunFam" id="3.40.50.12160:FF:000003">
    <property type="entry name" value="CDK5 regulatory subunit-associated protein 1"/>
    <property type="match status" value="1"/>
</dbReference>
<dbReference type="InterPro" id="IPR006565">
    <property type="entry name" value="BTP"/>
</dbReference>
<name>A0A182WD35_9DIPT</name>
<evidence type="ECO:0000256" key="12">
    <source>
        <dbReference type="ARBA" id="ARBA00053923"/>
    </source>
</evidence>
<proteinExistence type="inferred from homology"/>
<evidence type="ECO:0000313" key="18">
    <source>
        <dbReference type="EnsemblMetazoa" id="AMIN008272-PA"/>
    </source>
</evidence>
<dbReference type="NCBIfam" id="TIGR01574">
    <property type="entry name" value="miaB-methiolase"/>
    <property type="match status" value="1"/>
</dbReference>
<dbReference type="Proteomes" id="UP000075920">
    <property type="component" value="Unassembled WGS sequence"/>
</dbReference>
<feature type="compositionally biased region" description="Acidic residues" evidence="14">
    <location>
        <begin position="747"/>
        <end position="757"/>
    </location>
</feature>
<dbReference type="AlphaFoldDB" id="A0A182WD35"/>
<evidence type="ECO:0000259" key="15">
    <source>
        <dbReference type="PROSITE" id="PS50926"/>
    </source>
</evidence>
<dbReference type="SMART" id="SM00576">
    <property type="entry name" value="BTP"/>
    <property type="match status" value="1"/>
</dbReference>
<evidence type="ECO:0000256" key="2">
    <source>
        <dbReference type="ARBA" id="ARBA00004123"/>
    </source>
</evidence>
<dbReference type="InterPro" id="IPR019473">
    <property type="entry name" value="TFIID_su8_C"/>
</dbReference>
<comment type="subcellular location">
    <subcellularLocation>
        <location evidence="2">Nucleus</location>
    </subcellularLocation>
</comment>
<dbReference type="InterPro" id="IPR058240">
    <property type="entry name" value="rSAM_sf"/>
</dbReference>
<dbReference type="NCBIfam" id="TIGR00089">
    <property type="entry name" value="MiaB/RimO family radical SAM methylthiotransferase"/>
    <property type="match status" value="1"/>
</dbReference>
<dbReference type="PROSITE" id="PS51449">
    <property type="entry name" value="MTTASE_N"/>
    <property type="match status" value="1"/>
</dbReference>
<keyword evidence="4" id="KW-0004">4Fe-4S</keyword>
<dbReference type="VEuPathDB" id="VectorBase:AMIN008272"/>
<dbReference type="PROSITE" id="PS50926">
    <property type="entry name" value="TRAM"/>
    <property type="match status" value="1"/>
</dbReference>
<dbReference type="PROSITE" id="PS01278">
    <property type="entry name" value="MTTASE_RADICAL"/>
    <property type="match status" value="1"/>
</dbReference>
<dbReference type="CDD" id="cd01335">
    <property type="entry name" value="Radical_SAM"/>
    <property type="match status" value="1"/>
</dbReference>
<evidence type="ECO:0000256" key="11">
    <source>
        <dbReference type="ARBA" id="ARBA00023242"/>
    </source>
</evidence>
<dbReference type="GO" id="GO:0060255">
    <property type="term" value="P:regulation of macromolecule metabolic process"/>
    <property type="evidence" value="ECO:0007669"/>
    <property type="project" value="UniProtKB-ARBA"/>
</dbReference>
<evidence type="ECO:0000256" key="1">
    <source>
        <dbReference type="ARBA" id="ARBA00001966"/>
    </source>
</evidence>
<keyword evidence="9" id="KW-0805">Transcription regulation</keyword>
<evidence type="ECO:0000256" key="14">
    <source>
        <dbReference type="SAM" id="MobiDB-lite"/>
    </source>
</evidence>
<dbReference type="GO" id="GO:0005829">
    <property type="term" value="C:cytosol"/>
    <property type="evidence" value="ECO:0007669"/>
    <property type="project" value="TreeGrafter"/>
</dbReference>
<feature type="domain" description="TRAM" evidence="15">
    <location>
        <begin position="482"/>
        <end position="557"/>
    </location>
</feature>
<dbReference type="Gene3D" id="3.40.50.12160">
    <property type="entry name" value="Methylthiotransferase, N-terminal domain"/>
    <property type="match status" value="1"/>
</dbReference>
<dbReference type="PROSITE" id="PS51918">
    <property type="entry name" value="RADICAL_SAM"/>
    <property type="match status" value="1"/>
</dbReference>
<dbReference type="InterPro" id="IPR002792">
    <property type="entry name" value="TRAM_dom"/>
</dbReference>
<dbReference type="SFLD" id="SFLDG01082">
    <property type="entry name" value="B12-binding_domain_containing"/>
    <property type="match status" value="1"/>
</dbReference>
<dbReference type="InterPro" id="IPR005839">
    <property type="entry name" value="Methylthiotransferase"/>
</dbReference>
<evidence type="ECO:0000256" key="13">
    <source>
        <dbReference type="ARBA" id="ARBA00074452"/>
    </source>
</evidence>
<dbReference type="EnsemblMetazoa" id="AMIN008272-RA">
    <property type="protein sequence ID" value="AMIN008272-PA"/>
    <property type="gene ID" value="AMIN008272"/>
</dbReference>
<dbReference type="Pfam" id="PF10406">
    <property type="entry name" value="TAF8_C"/>
    <property type="match status" value="1"/>
</dbReference>
<keyword evidence="7" id="KW-0408">Iron</keyword>
<dbReference type="STRING" id="112268.A0A182WD35"/>
<dbReference type="InterPro" id="IPR006638">
    <property type="entry name" value="Elp3/MiaA/NifB-like_rSAM"/>
</dbReference>
<accession>A0A182WD35</accession>
<keyword evidence="19" id="KW-1185">Reference proteome</keyword>
<evidence type="ECO:0000256" key="8">
    <source>
        <dbReference type="ARBA" id="ARBA00023014"/>
    </source>
</evidence>
<comment type="function">
    <text evidence="12">Potential regulator of CDK5 activity.</text>
</comment>
<dbReference type="SMART" id="SM00729">
    <property type="entry name" value="Elp3"/>
    <property type="match status" value="1"/>
</dbReference>
<dbReference type="GO" id="GO:0005739">
    <property type="term" value="C:mitochondrion"/>
    <property type="evidence" value="ECO:0007669"/>
    <property type="project" value="TreeGrafter"/>
</dbReference>
<dbReference type="GO" id="GO:0035597">
    <property type="term" value="F:tRNA-2-methylthio-N(6)-dimethylallyladenosine(37) synthase activity"/>
    <property type="evidence" value="ECO:0007669"/>
    <property type="project" value="TreeGrafter"/>
</dbReference>
<evidence type="ECO:0000259" key="17">
    <source>
        <dbReference type="PROSITE" id="PS51918"/>
    </source>
</evidence>
<feature type="compositionally biased region" description="Low complexity" evidence="14">
    <location>
        <begin position="777"/>
        <end position="799"/>
    </location>
</feature>
<evidence type="ECO:0000313" key="19">
    <source>
        <dbReference type="Proteomes" id="UP000075920"/>
    </source>
</evidence>
<dbReference type="SFLD" id="SFLDS00029">
    <property type="entry name" value="Radical_SAM"/>
    <property type="match status" value="1"/>
</dbReference>
<dbReference type="PANTHER" id="PTHR43020">
    <property type="entry name" value="CDK5 REGULATORY SUBUNIT-ASSOCIATED PROTEIN 1"/>
    <property type="match status" value="1"/>
</dbReference>
<dbReference type="GO" id="GO:0080090">
    <property type="term" value="P:regulation of primary metabolic process"/>
    <property type="evidence" value="ECO:0007669"/>
    <property type="project" value="UniProtKB-ARBA"/>
</dbReference>
<keyword evidence="8" id="KW-0411">Iron-sulfur</keyword>
<dbReference type="Gene3D" id="3.80.30.20">
    <property type="entry name" value="tm_1862 like domain"/>
    <property type="match status" value="1"/>
</dbReference>
<keyword evidence="11" id="KW-0539">Nucleus</keyword>
<dbReference type="InterPro" id="IPR007197">
    <property type="entry name" value="rSAM"/>
</dbReference>
<reference evidence="19" key="1">
    <citation type="submission" date="2013-03" db="EMBL/GenBank/DDBJ databases">
        <title>The Genome Sequence of Anopheles minimus MINIMUS1.</title>
        <authorList>
            <consortium name="The Broad Institute Genomics Platform"/>
            <person name="Neafsey D.E."/>
            <person name="Walton C."/>
            <person name="Walker B."/>
            <person name="Young S.K."/>
            <person name="Zeng Q."/>
            <person name="Gargeya S."/>
            <person name="Fitzgerald M."/>
            <person name="Haas B."/>
            <person name="Abouelleil A."/>
            <person name="Allen A.W."/>
            <person name="Alvarado L."/>
            <person name="Arachchi H.M."/>
            <person name="Berlin A.M."/>
            <person name="Chapman S.B."/>
            <person name="Gainer-Dewar J."/>
            <person name="Goldberg J."/>
            <person name="Griggs A."/>
            <person name="Gujja S."/>
            <person name="Hansen M."/>
            <person name="Howarth C."/>
            <person name="Imamovic A."/>
            <person name="Ireland A."/>
            <person name="Larimer J."/>
            <person name="McCowan C."/>
            <person name="Murphy C."/>
            <person name="Pearson M."/>
            <person name="Poon T.W."/>
            <person name="Priest M."/>
            <person name="Roberts A."/>
            <person name="Saif S."/>
            <person name="Shea T."/>
            <person name="Sisk P."/>
            <person name="Sykes S."/>
            <person name="Wortman J."/>
            <person name="Nusbaum C."/>
            <person name="Birren B."/>
        </authorList>
    </citation>
    <scope>NUCLEOTIDE SEQUENCE [LARGE SCALE GENOMIC DNA]</scope>
    <source>
        <strain evidence="19">MINIMUS1</strain>
    </source>
</reference>
<organism evidence="18 19">
    <name type="scientific">Anopheles minimus</name>
    <dbReference type="NCBI Taxonomy" id="112268"/>
    <lineage>
        <taxon>Eukaryota</taxon>
        <taxon>Metazoa</taxon>
        <taxon>Ecdysozoa</taxon>
        <taxon>Arthropoda</taxon>
        <taxon>Hexapoda</taxon>
        <taxon>Insecta</taxon>
        <taxon>Pterygota</taxon>
        <taxon>Neoptera</taxon>
        <taxon>Endopterygota</taxon>
        <taxon>Diptera</taxon>
        <taxon>Nematocera</taxon>
        <taxon>Culicoidea</taxon>
        <taxon>Culicidae</taxon>
        <taxon>Anophelinae</taxon>
        <taxon>Anopheles</taxon>
    </lineage>
</organism>
<keyword evidence="6" id="KW-0479">Metal-binding</keyword>
<evidence type="ECO:0000256" key="6">
    <source>
        <dbReference type="ARBA" id="ARBA00022723"/>
    </source>
</evidence>
<dbReference type="InterPro" id="IPR038135">
    <property type="entry name" value="Methylthiotransferase_N_sf"/>
</dbReference>
<dbReference type="InterPro" id="IPR023404">
    <property type="entry name" value="rSAM_horseshoe"/>
</dbReference>
<dbReference type="SUPFAM" id="SSF102114">
    <property type="entry name" value="Radical SAM enzymes"/>
    <property type="match status" value="1"/>
</dbReference>
<dbReference type="PANTHER" id="PTHR43020:SF2">
    <property type="entry name" value="MITOCHONDRIAL TRNA METHYLTHIOTRANSFERASE CDK5RAP1"/>
    <property type="match status" value="1"/>
</dbReference>
<dbReference type="Pfam" id="PF00919">
    <property type="entry name" value="UPF0004"/>
    <property type="match status" value="1"/>
</dbReference>
<dbReference type="InterPro" id="IPR013848">
    <property type="entry name" value="Methylthiotransferase_N"/>
</dbReference>
<evidence type="ECO:0000256" key="4">
    <source>
        <dbReference type="ARBA" id="ARBA00022485"/>
    </source>
</evidence>
<dbReference type="GO" id="GO:0046872">
    <property type="term" value="F:metal ion binding"/>
    <property type="evidence" value="ECO:0007669"/>
    <property type="project" value="UniProtKB-KW"/>
</dbReference>
<feature type="region of interest" description="Disordered" evidence="14">
    <location>
        <begin position="742"/>
        <end position="825"/>
    </location>
</feature>
<dbReference type="GO" id="GO:0046982">
    <property type="term" value="F:protein heterodimerization activity"/>
    <property type="evidence" value="ECO:0007669"/>
    <property type="project" value="InterPro"/>
</dbReference>
<dbReference type="Pfam" id="PF04055">
    <property type="entry name" value="Radical_SAM"/>
    <property type="match status" value="1"/>
</dbReference>
<protein>
    <recommendedName>
        <fullName evidence="13">CDK5RAP1-like protein</fullName>
    </recommendedName>
</protein>
<reference evidence="18" key="2">
    <citation type="submission" date="2020-05" db="UniProtKB">
        <authorList>
            <consortium name="EnsemblMetazoa"/>
        </authorList>
    </citation>
    <scope>IDENTIFICATION</scope>
    <source>
        <strain evidence="18">MINIMUS1</strain>
    </source>
</reference>
<dbReference type="Pfam" id="PF07524">
    <property type="entry name" value="Bromo_TP"/>
    <property type="match status" value="1"/>
</dbReference>
<dbReference type="InterPro" id="IPR020612">
    <property type="entry name" value="Methylthiotransferase_CS"/>
</dbReference>
<evidence type="ECO:0000256" key="3">
    <source>
        <dbReference type="ARBA" id="ARBA00009815"/>
    </source>
</evidence>
<dbReference type="FunFam" id="3.80.30.20:FF:000003">
    <property type="entry name" value="CDK5 regulatory subunit-associated protein 1"/>
    <property type="match status" value="1"/>
</dbReference>
<dbReference type="SFLD" id="SFLDG01061">
    <property type="entry name" value="methylthiotransferase"/>
    <property type="match status" value="1"/>
</dbReference>
<comment type="cofactor">
    <cofactor evidence="1">
        <name>[4Fe-4S] cluster</name>
        <dbReference type="ChEBI" id="CHEBI:49883"/>
    </cofactor>
</comment>
<keyword evidence="10" id="KW-0804">Transcription</keyword>
<dbReference type="InterPro" id="IPR009072">
    <property type="entry name" value="Histone-fold"/>
</dbReference>